<feature type="compositionally biased region" description="Basic residues" evidence="1">
    <location>
        <begin position="327"/>
        <end position="337"/>
    </location>
</feature>
<feature type="compositionally biased region" description="Basic and acidic residues" evidence="1">
    <location>
        <begin position="314"/>
        <end position="326"/>
    </location>
</feature>
<dbReference type="InterPro" id="IPR039698">
    <property type="entry name" value="Dfg10/SRD5A3"/>
</dbReference>
<dbReference type="Proteomes" id="UP001165060">
    <property type="component" value="Unassembled WGS sequence"/>
</dbReference>
<dbReference type="EMBL" id="BRYB01006912">
    <property type="protein sequence ID" value="GMI50402.1"/>
    <property type="molecule type" value="Genomic_DNA"/>
</dbReference>
<evidence type="ECO:0000256" key="1">
    <source>
        <dbReference type="SAM" id="MobiDB-lite"/>
    </source>
</evidence>
<gene>
    <name evidence="2" type="ORF">TeGR_g12322</name>
</gene>
<reference evidence="2 3" key="1">
    <citation type="journal article" date="2023" name="Commun. Biol.">
        <title>Genome analysis of Parmales, the sister group of diatoms, reveals the evolutionary specialization of diatoms from phago-mixotrophs to photoautotrophs.</title>
        <authorList>
            <person name="Ban H."/>
            <person name="Sato S."/>
            <person name="Yoshikawa S."/>
            <person name="Yamada K."/>
            <person name="Nakamura Y."/>
            <person name="Ichinomiya M."/>
            <person name="Sato N."/>
            <person name="Blanc-Mathieu R."/>
            <person name="Endo H."/>
            <person name="Kuwata A."/>
            <person name="Ogata H."/>
        </authorList>
    </citation>
    <scope>NUCLEOTIDE SEQUENCE [LARGE SCALE GENOMIC DNA]</scope>
</reference>
<dbReference type="PROSITE" id="PS50244">
    <property type="entry name" value="S5A_REDUCTASE"/>
    <property type="match status" value="1"/>
</dbReference>
<keyword evidence="3" id="KW-1185">Reference proteome</keyword>
<organism evidence="2 3">
    <name type="scientific">Tetraparma gracilis</name>
    <dbReference type="NCBI Taxonomy" id="2962635"/>
    <lineage>
        <taxon>Eukaryota</taxon>
        <taxon>Sar</taxon>
        <taxon>Stramenopiles</taxon>
        <taxon>Ochrophyta</taxon>
        <taxon>Bolidophyceae</taxon>
        <taxon>Parmales</taxon>
        <taxon>Triparmaceae</taxon>
        <taxon>Tetraparma</taxon>
    </lineage>
</organism>
<name>A0ABQ6N8H8_9STRA</name>
<evidence type="ECO:0000313" key="2">
    <source>
        <dbReference type="EMBL" id="GMI50402.1"/>
    </source>
</evidence>
<evidence type="ECO:0000313" key="3">
    <source>
        <dbReference type="Proteomes" id="UP001165060"/>
    </source>
</evidence>
<accession>A0ABQ6N8H8</accession>
<comment type="caution">
    <text evidence="2">The sequence shown here is derived from an EMBL/GenBank/DDBJ whole genome shotgun (WGS) entry which is preliminary data.</text>
</comment>
<protein>
    <recommendedName>
        <fullName evidence="4">Polyprenol reductase</fullName>
    </recommendedName>
</protein>
<proteinExistence type="predicted"/>
<evidence type="ECO:0008006" key="4">
    <source>
        <dbReference type="Google" id="ProtNLM"/>
    </source>
</evidence>
<feature type="region of interest" description="Disordered" evidence="1">
    <location>
        <begin position="314"/>
        <end position="337"/>
    </location>
</feature>
<dbReference type="PANTHER" id="PTHR14624">
    <property type="entry name" value="DFG10 PROTEIN"/>
    <property type="match status" value="1"/>
</dbReference>
<sequence>MASPLLAWLSSPSPPPAHLLPLFYLTITLTCYVASKDPSLASLSLHGFSRHTSPPPPAPFPLSLVSTPVPKKRFVDFYALSCLVCSLLLASPKRSFPLLLFLLHSARRLYECLHVHNPTPHSNMTRAAYLLGLCYYLVTPFAYTGPGTPSSTFTGLLLFVLANAAQHFSHKALADSRAASPPDAPYPAPPTAWLFRYTLAPHFFAEVCIYASLLLLRLGPSPAPLHLNPALWALIWVHTALTASAGNSAVAVEDKYPGVIGERGELYPDAATFIQDCKRWHYDMAKSSLRGRGCDPGLVAGWEERDRRAVAEMTRRADGGADEDKVVKRKGKKGKRA</sequence>
<dbReference type="PANTHER" id="PTHR14624:SF0">
    <property type="entry name" value="POLYPRENOL REDUCTASE"/>
    <property type="match status" value="1"/>
</dbReference>